<keyword evidence="5 7" id="KW-0472">Membrane</keyword>
<dbReference type="InterPro" id="IPR025857">
    <property type="entry name" value="MacB_PCD"/>
</dbReference>
<evidence type="ECO:0000256" key="2">
    <source>
        <dbReference type="ARBA" id="ARBA00022475"/>
    </source>
</evidence>
<keyword evidence="3 7" id="KW-0812">Transmembrane</keyword>
<dbReference type="AlphaFoldDB" id="A0A645ARG4"/>
<feature type="domain" description="ABC3 transporter permease C-terminal" evidence="8">
    <location>
        <begin position="272"/>
        <end position="385"/>
    </location>
</feature>
<protein>
    <submittedName>
        <fullName evidence="10">Macrolide export ATP-binding/permease protein MacB</fullName>
        <ecNumber evidence="10">3.6.3.-</ecNumber>
    </submittedName>
</protein>
<dbReference type="GO" id="GO:0005524">
    <property type="term" value="F:ATP binding"/>
    <property type="evidence" value="ECO:0007669"/>
    <property type="project" value="UniProtKB-KW"/>
</dbReference>
<evidence type="ECO:0000313" key="10">
    <source>
        <dbReference type="EMBL" id="MPM55506.1"/>
    </source>
</evidence>
<feature type="transmembrane region" description="Helical" evidence="7">
    <location>
        <begin position="20"/>
        <end position="42"/>
    </location>
</feature>
<evidence type="ECO:0000259" key="8">
    <source>
        <dbReference type="Pfam" id="PF02687"/>
    </source>
</evidence>
<dbReference type="EC" id="3.6.3.-" evidence="10"/>
<proteinExistence type="inferred from homology"/>
<dbReference type="PANTHER" id="PTHR30572">
    <property type="entry name" value="MEMBRANE COMPONENT OF TRANSPORTER-RELATED"/>
    <property type="match status" value="1"/>
</dbReference>
<dbReference type="InterPro" id="IPR003838">
    <property type="entry name" value="ABC3_permease_C"/>
</dbReference>
<feature type="transmembrane region" description="Helical" evidence="7">
    <location>
        <begin position="267"/>
        <end position="292"/>
    </location>
</feature>
<name>A0A645ARG4_9ZZZZ</name>
<dbReference type="PANTHER" id="PTHR30572:SF4">
    <property type="entry name" value="ABC TRANSPORTER PERMEASE YTRF"/>
    <property type="match status" value="1"/>
</dbReference>
<sequence length="392" mass="42017">MTAIQMALESIREKKGRSFLTMLGIIIGVTSVLVLVALVSGYNADVTAYYEKMGVNKVTVSITWYDSTRATDITDALYEYGNSITGKVTGVSPNLSTTGTLKYRTTNIDTSTIYLGGDQFSVCNNYTLSKGRDIQEFDVTSRNRVCVIGSYVAEALFQYADPIGQTLYVNGDPFVVVGIYYQKDGSTEESMDDAIVVPYSFNRVLLVDDYITSYIVKVNSSTNMNGVMTAVENFLAEYIDDSVGTYKVKNGNSAMTESNDEMTSISLVLGGVAGIALLVGGIGIMNIMLVTVSERTREIGIKKSIGAPASDIIMQFLVEAGILSAMGGVIGIILGYVLSVILGKAFFNVIVFPATLVTLGTFAFSIAIGVGFGLYPAVKAAKLQPVEALRAD</sequence>
<comment type="caution">
    <text evidence="10">The sequence shown here is derived from an EMBL/GenBank/DDBJ whole genome shotgun (WGS) entry which is preliminary data.</text>
</comment>
<evidence type="ECO:0000256" key="1">
    <source>
        <dbReference type="ARBA" id="ARBA00004651"/>
    </source>
</evidence>
<dbReference type="Pfam" id="PF12704">
    <property type="entry name" value="MacB_PCD"/>
    <property type="match status" value="1"/>
</dbReference>
<gene>
    <name evidence="10" type="primary">macB_66</name>
    <name evidence="10" type="ORF">SDC9_102303</name>
</gene>
<evidence type="ECO:0000256" key="5">
    <source>
        <dbReference type="ARBA" id="ARBA00023136"/>
    </source>
</evidence>
<keyword evidence="2" id="KW-1003">Cell membrane</keyword>
<keyword evidence="10" id="KW-0067">ATP-binding</keyword>
<feature type="transmembrane region" description="Helical" evidence="7">
    <location>
        <begin position="350"/>
        <end position="375"/>
    </location>
</feature>
<evidence type="ECO:0000256" key="3">
    <source>
        <dbReference type="ARBA" id="ARBA00022692"/>
    </source>
</evidence>
<dbReference type="GO" id="GO:0022857">
    <property type="term" value="F:transmembrane transporter activity"/>
    <property type="evidence" value="ECO:0007669"/>
    <property type="project" value="TreeGrafter"/>
</dbReference>
<dbReference type="Pfam" id="PF02687">
    <property type="entry name" value="FtsX"/>
    <property type="match status" value="1"/>
</dbReference>
<comment type="subcellular location">
    <subcellularLocation>
        <location evidence="1">Cell membrane</location>
        <topology evidence="1">Multi-pass membrane protein</topology>
    </subcellularLocation>
</comment>
<feature type="transmembrane region" description="Helical" evidence="7">
    <location>
        <begin position="312"/>
        <end position="338"/>
    </location>
</feature>
<dbReference type="EMBL" id="VSSQ01015304">
    <property type="protein sequence ID" value="MPM55506.1"/>
    <property type="molecule type" value="Genomic_DNA"/>
</dbReference>
<evidence type="ECO:0000256" key="4">
    <source>
        <dbReference type="ARBA" id="ARBA00022989"/>
    </source>
</evidence>
<keyword evidence="10" id="KW-0378">Hydrolase</keyword>
<evidence type="ECO:0000259" key="9">
    <source>
        <dbReference type="Pfam" id="PF12704"/>
    </source>
</evidence>
<reference evidence="10" key="1">
    <citation type="submission" date="2019-08" db="EMBL/GenBank/DDBJ databases">
        <authorList>
            <person name="Kucharzyk K."/>
            <person name="Murdoch R.W."/>
            <person name="Higgins S."/>
            <person name="Loffler F."/>
        </authorList>
    </citation>
    <scope>NUCLEOTIDE SEQUENCE</scope>
</reference>
<comment type="similarity">
    <text evidence="6">Belongs to the ABC-4 integral membrane protein family.</text>
</comment>
<evidence type="ECO:0000256" key="7">
    <source>
        <dbReference type="SAM" id="Phobius"/>
    </source>
</evidence>
<dbReference type="GO" id="GO:0016787">
    <property type="term" value="F:hydrolase activity"/>
    <property type="evidence" value="ECO:0007669"/>
    <property type="project" value="UniProtKB-KW"/>
</dbReference>
<keyword evidence="4 7" id="KW-1133">Transmembrane helix</keyword>
<feature type="domain" description="MacB-like periplasmic core" evidence="9">
    <location>
        <begin position="18"/>
        <end position="233"/>
    </location>
</feature>
<organism evidence="10">
    <name type="scientific">bioreactor metagenome</name>
    <dbReference type="NCBI Taxonomy" id="1076179"/>
    <lineage>
        <taxon>unclassified sequences</taxon>
        <taxon>metagenomes</taxon>
        <taxon>ecological metagenomes</taxon>
    </lineage>
</organism>
<accession>A0A645ARG4</accession>
<dbReference type="InterPro" id="IPR050250">
    <property type="entry name" value="Macrolide_Exporter_MacB"/>
</dbReference>
<evidence type="ECO:0000256" key="6">
    <source>
        <dbReference type="ARBA" id="ARBA00038076"/>
    </source>
</evidence>
<dbReference type="GO" id="GO:0005886">
    <property type="term" value="C:plasma membrane"/>
    <property type="evidence" value="ECO:0007669"/>
    <property type="project" value="UniProtKB-SubCell"/>
</dbReference>
<keyword evidence="10" id="KW-0547">Nucleotide-binding</keyword>